<dbReference type="Proteomes" id="UP000037660">
    <property type="component" value="Unassembled WGS sequence"/>
</dbReference>
<sequence>MTTNPLRGGPRDEPELRAAPGLALAAGQRLDLGSAATVFRLRSGLLVGGVADEAPGRVDLVLRPGDLVGAEALAGGAALPGLWIKALVPSRLDGVDLRGPAVRLGLLAEAYGQLRRQGRDVQRLRAGPVADRVRSLLGLLGQSPAGGAAAGADATAFPMPPQKLLAALVDTSPETVCRVLAQLRDAGEIRHAASGRSRFTAAAAVSLGVPPAPPAARRPANADGARPPAGA</sequence>
<dbReference type="InterPro" id="IPR014710">
    <property type="entry name" value="RmlC-like_jellyroll"/>
</dbReference>
<dbReference type="SUPFAM" id="SSF46785">
    <property type="entry name" value="Winged helix' DNA-binding domain"/>
    <property type="match status" value="1"/>
</dbReference>
<feature type="region of interest" description="Disordered" evidence="1">
    <location>
        <begin position="209"/>
        <end position="231"/>
    </location>
</feature>
<dbReference type="RefSeq" id="WP_054021185.1">
    <property type="nucleotide sequence ID" value="NZ_BBYR01000044.1"/>
</dbReference>
<reference evidence="2 3" key="2">
    <citation type="journal article" date="2016" name="Science">
        <title>A bacterium that degrades and assimilates poly(ethylene terephthalate).</title>
        <authorList>
            <person name="Yoshida S."/>
            <person name="Hiraga K."/>
            <person name="Takehana T."/>
            <person name="Taniguchi I."/>
            <person name="Yamaji H."/>
            <person name="Maeda Y."/>
            <person name="Toyohara K."/>
            <person name="Miyamoto K."/>
            <person name="Kimura Y."/>
            <person name="Oda K."/>
        </authorList>
    </citation>
    <scope>NUCLEOTIDE SEQUENCE [LARGE SCALE GENOMIC DNA]</scope>
    <source>
        <strain evidence="3">NBRC 110686 / TISTR 2288 / 201-F6</strain>
    </source>
</reference>
<keyword evidence="3" id="KW-1185">Reference proteome</keyword>
<comment type="caution">
    <text evidence="2">The sequence shown here is derived from an EMBL/GenBank/DDBJ whole genome shotgun (WGS) entry which is preliminary data.</text>
</comment>
<accession>A0A0K8P4Z9</accession>
<evidence type="ECO:0000313" key="3">
    <source>
        <dbReference type="Proteomes" id="UP000037660"/>
    </source>
</evidence>
<dbReference type="Gene3D" id="2.60.120.10">
    <property type="entry name" value="Jelly Rolls"/>
    <property type="match status" value="1"/>
</dbReference>
<proteinExistence type="predicted"/>
<name>A0A0K8P4Z9_PISS1</name>
<dbReference type="InterPro" id="IPR036390">
    <property type="entry name" value="WH_DNA-bd_sf"/>
</dbReference>
<protein>
    <recommendedName>
        <fullName evidence="4">HTH crp-type domain-containing protein</fullName>
    </recommendedName>
</protein>
<dbReference type="STRING" id="1547922.ISF6_3095"/>
<organism evidence="2 3">
    <name type="scientific">Piscinibacter sakaiensis</name>
    <name type="common">Ideonella sakaiensis</name>
    <dbReference type="NCBI Taxonomy" id="1547922"/>
    <lineage>
        <taxon>Bacteria</taxon>
        <taxon>Pseudomonadati</taxon>
        <taxon>Pseudomonadota</taxon>
        <taxon>Betaproteobacteria</taxon>
        <taxon>Burkholderiales</taxon>
        <taxon>Sphaerotilaceae</taxon>
        <taxon>Piscinibacter</taxon>
    </lineage>
</organism>
<gene>
    <name evidence="2" type="ORF">ISF6_3095</name>
</gene>
<evidence type="ECO:0000313" key="2">
    <source>
        <dbReference type="EMBL" id="GAP37240.1"/>
    </source>
</evidence>
<dbReference type="EMBL" id="BBYR01000044">
    <property type="protein sequence ID" value="GAP37240.1"/>
    <property type="molecule type" value="Genomic_DNA"/>
</dbReference>
<reference evidence="3" key="1">
    <citation type="submission" date="2015-07" db="EMBL/GenBank/DDBJ databases">
        <title>Discovery of a poly(ethylene terephthalate assimilation.</title>
        <authorList>
            <person name="Yoshida S."/>
            <person name="Hiraga K."/>
            <person name="Takehana T."/>
            <person name="Taniguchi I."/>
            <person name="Yamaji H."/>
            <person name="Maeda Y."/>
            <person name="Toyohara K."/>
            <person name="Miyamoto K."/>
            <person name="Kimura Y."/>
            <person name="Oda K."/>
        </authorList>
    </citation>
    <scope>NUCLEOTIDE SEQUENCE [LARGE SCALE GENOMIC DNA]</scope>
    <source>
        <strain evidence="3">NBRC 110686 / TISTR 2288 / 201-F6</strain>
    </source>
</reference>
<evidence type="ECO:0000256" key="1">
    <source>
        <dbReference type="SAM" id="MobiDB-lite"/>
    </source>
</evidence>
<dbReference type="AlphaFoldDB" id="A0A0K8P4Z9"/>
<feature type="compositionally biased region" description="Low complexity" evidence="1">
    <location>
        <begin position="217"/>
        <end position="231"/>
    </location>
</feature>
<evidence type="ECO:0008006" key="4">
    <source>
        <dbReference type="Google" id="ProtNLM"/>
    </source>
</evidence>
<dbReference type="OrthoDB" id="5297329at2"/>